<evidence type="ECO:0000313" key="3">
    <source>
        <dbReference type="WBParaSite" id="HPLM_0001287801-mRNA-1"/>
    </source>
</evidence>
<reference evidence="3" key="1">
    <citation type="submission" date="2017-02" db="UniProtKB">
        <authorList>
            <consortium name="WormBaseParasite"/>
        </authorList>
    </citation>
    <scope>IDENTIFICATION</scope>
</reference>
<dbReference type="AlphaFoldDB" id="A0A0N4WNK8"/>
<dbReference type="WBParaSite" id="HPLM_0001287801-mRNA-1">
    <property type="protein sequence ID" value="HPLM_0001287801-mRNA-1"/>
    <property type="gene ID" value="HPLM_0001287801"/>
</dbReference>
<name>A0A0N4WNK8_HAEPC</name>
<evidence type="ECO:0000313" key="1">
    <source>
        <dbReference type="EMBL" id="VDO46969.1"/>
    </source>
</evidence>
<accession>A0A0N4WNK8</accession>
<dbReference type="EMBL" id="UZAF01018002">
    <property type="protein sequence ID" value="VDO46969.1"/>
    <property type="molecule type" value="Genomic_DNA"/>
</dbReference>
<sequence length="49" mass="5746">MYKSIRIDTTELCFGSCVPCSTVRERGPREQWKWWTGSLRKRSREGVAP</sequence>
<keyword evidence="2" id="KW-1185">Reference proteome</keyword>
<reference evidence="1 2" key="2">
    <citation type="submission" date="2018-11" db="EMBL/GenBank/DDBJ databases">
        <authorList>
            <consortium name="Pathogen Informatics"/>
        </authorList>
    </citation>
    <scope>NUCLEOTIDE SEQUENCE [LARGE SCALE GENOMIC DNA]</scope>
    <source>
        <strain evidence="1 2">MHpl1</strain>
    </source>
</reference>
<evidence type="ECO:0000313" key="2">
    <source>
        <dbReference type="Proteomes" id="UP000268014"/>
    </source>
</evidence>
<gene>
    <name evidence="1" type="ORF">HPLM_LOCUS12870</name>
</gene>
<organism evidence="3">
    <name type="scientific">Haemonchus placei</name>
    <name type="common">Barber's pole worm</name>
    <dbReference type="NCBI Taxonomy" id="6290"/>
    <lineage>
        <taxon>Eukaryota</taxon>
        <taxon>Metazoa</taxon>
        <taxon>Ecdysozoa</taxon>
        <taxon>Nematoda</taxon>
        <taxon>Chromadorea</taxon>
        <taxon>Rhabditida</taxon>
        <taxon>Rhabditina</taxon>
        <taxon>Rhabditomorpha</taxon>
        <taxon>Strongyloidea</taxon>
        <taxon>Trichostrongylidae</taxon>
        <taxon>Haemonchus</taxon>
    </lineage>
</organism>
<protein>
    <submittedName>
        <fullName evidence="3">Radical SAM protein</fullName>
    </submittedName>
</protein>
<dbReference type="Proteomes" id="UP000268014">
    <property type="component" value="Unassembled WGS sequence"/>
</dbReference>
<proteinExistence type="predicted"/>